<evidence type="ECO:0000313" key="2">
    <source>
        <dbReference type="Proteomes" id="UP000193420"/>
    </source>
</evidence>
<name>A0A1X7KPW1_9FLAO</name>
<dbReference type="EMBL" id="FXAO01000007">
    <property type="protein sequence ID" value="SMG43635.1"/>
    <property type="molecule type" value="Genomic_DNA"/>
</dbReference>
<dbReference type="InterPro" id="IPR027417">
    <property type="entry name" value="P-loop_NTPase"/>
</dbReference>
<gene>
    <name evidence="1" type="ORF">SAMN03080602_03183</name>
</gene>
<evidence type="ECO:0000313" key="1">
    <source>
        <dbReference type="EMBL" id="SMG43635.1"/>
    </source>
</evidence>
<dbReference type="AlphaFoldDB" id="A0A1X7KPW1"/>
<dbReference type="RefSeq" id="WP_085499932.1">
    <property type="nucleotide sequence ID" value="NZ_FXAO01000007.1"/>
</dbReference>
<dbReference type="Gene3D" id="3.40.50.300">
    <property type="entry name" value="P-loop containing nucleotide triphosphate hydrolases"/>
    <property type="match status" value="1"/>
</dbReference>
<dbReference type="STRING" id="188872.SAMN03080602_03183"/>
<organism evidence="1 2">
    <name type="scientific">Arenibacter troitsensis</name>
    <dbReference type="NCBI Taxonomy" id="188872"/>
    <lineage>
        <taxon>Bacteria</taxon>
        <taxon>Pseudomonadati</taxon>
        <taxon>Bacteroidota</taxon>
        <taxon>Flavobacteriia</taxon>
        <taxon>Flavobacteriales</taxon>
        <taxon>Flavobacteriaceae</taxon>
        <taxon>Arenibacter</taxon>
    </lineage>
</organism>
<dbReference type="Proteomes" id="UP000193420">
    <property type="component" value="Unassembled WGS sequence"/>
</dbReference>
<keyword evidence="2" id="KW-1185">Reference proteome</keyword>
<protein>
    <submittedName>
        <fullName evidence="1">Uncharacterized protein</fullName>
    </submittedName>
</protein>
<dbReference type="OrthoDB" id="9825577at2"/>
<reference evidence="2" key="1">
    <citation type="submission" date="2017-04" db="EMBL/GenBank/DDBJ databases">
        <authorList>
            <person name="Varghese N."/>
            <person name="Submissions S."/>
        </authorList>
    </citation>
    <scope>NUCLEOTIDE SEQUENCE [LARGE SCALE GENOMIC DNA]</scope>
    <source>
        <strain evidence="2">DSM 19835</strain>
    </source>
</reference>
<accession>A0A1X7KPW1</accession>
<proteinExistence type="predicted"/>
<sequence length="307" mass="35340">MSIYKGIFSTQWSSGNIEIHVKGGILMSFYIKLLFKNWSISEIKPSKKTVLVEFDRPSKNVEIVKTTLFSYQRIITEKLVRTRITKINIPRACVRSMYKFIVNRGSVVGIPELYMSIIRKSIIEPLEYNAHKDGFSLIHASSFMYNKKTFVIVAGSKIGKSTLILNLTRKNNVNVLSDNYCFINGNIIRTIEEPFRSGRPKRFKTTFYNRSISGRPDIYEGKADFIIHLKRGVENSLNNLNAINMQMIINEINEHEKEGINYITETDPIWLEKQNLNLSDKLKFFTLSIAEGIENVDIAINQLKKLA</sequence>